<dbReference type="InterPro" id="IPR000618">
    <property type="entry name" value="Insect_cuticle"/>
</dbReference>
<evidence type="ECO:0000313" key="5">
    <source>
        <dbReference type="Proteomes" id="UP000291343"/>
    </source>
</evidence>
<dbReference type="AlphaFoldDB" id="A0A482WW52"/>
<organism evidence="4 5">
    <name type="scientific">Laodelphax striatellus</name>
    <name type="common">Small brown planthopper</name>
    <name type="synonym">Delphax striatella</name>
    <dbReference type="NCBI Taxonomy" id="195883"/>
    <lineage>
        <taxon>Eukaryota</taxon>
        <taxon>Metazoa</taxon>
        <taxon>Ecdysozoa</taxon>
        <taxon>Arthropoda</taxon>
        <taxon>Hexapoda</taxon>
        <taxon>Insecta</taxon>
        <taxon>Pterygota</taxon>
        <taxon>Neoptera</taxon>
        <taxon>Paraneoptera</taxon>
        <taxon>Hemiptera</taxon>
        <taxon>Auchenorrhyncha</taxon>
        <taxon>Fulgoroidea</taxon>
        <taxon>Delphacidae</taxon>
        <taxon>Criomorphinae</taxon>
        <taxon>Laodelphax</taxon>
    </lineage>
</organism>
<name>A0A482WW52_LAOST</name>
<gene>
    <name evidence="4" type="ORF">LSTR_LSTR003126</name>
</gene>
<dbReference type="FunCoup" id="A0A482WW52">
    <property type="interactions" value="17"/>
</dbReference>
<dbReference type="PRINTS" id="PR00947">
    <property type="entry name" value="CUTICLE"/>
</dbReference>
<dbReference type="InParanoid" id="A0A482WW52"/>
<dbReference type="OrthoDB" id="6382835at2759"/>
<dbReference type="Pfam" id="PF00379">
    <property type="entry name" value="Chitin_bind_4"/>
    <property type="match status" value="1"/>
</dbReference>
<dbReference type="InterPro" id="IPR051217">
    <property type="entry name" value="Insect_Cuticle_Struc_Prot"/>
</dbReference>
<proteinExistence type="predicted"/>
<sequence length="138" mass="16003">MISSTQMSLVVALFGLLSLCRAGIIHDYHHHHDLHYHEHPKYAFDYSVSDFHTGDSKSQWETRDGDVVKGQYTVVEPDGTLRTVEYTADDHNGFNAVVKRTEPKHPIPVHTAHHQHHHTVDYGHHHHYEAPLYYNHLE</sequence>
<dbReference type="STRING" id="195883.A0A482WW52"/>
<keyword evidence="3" id="KW-0732">Signal</keyword>
<dbReference type="PROSITE" id="PS51155">
    <property type="entry name" value="CHIT_BIND_RR_2"/>
    <property type="match status" value="1"/>
</dbReference>
<dbReference type="Proteomes" id="UP000291343">
    <property type="component" value="Unassembled WGS sequence"/>
</dbReference>
<accession>A0A482WW52</accession>
<dbReference type="GO" id="GO:0042302">
    <property type="term" value="F:structural constituent of cuticle"/>
    <property type="evidence" value="ECO:0007669"/>
    <property type="project" value="UniProtKB-UniRule"/>
</dbReference>
<dbReference type="PANTHER" id="PTHR12236">
    <property type="entry name" value="STRUCTURAL CONTITUENT OF CUTICLE"/>
    <property type="match status" value="1"/>
</dbReference>
<evidence type="ECO:0000256" key="3">
    <source>
        <dbReference type="SAM" id="SignalP"/>
    </source>
</evidence>
<dbReference type="PROSITE" id="PS00233">
    <property type="entry name" value="CHIT_BIND_RR_1"/>
    <property type="match status" value="1"/>
</dbReference>
<dbReference type="GO" id="GO:0005615">
    <property type="term" value="C:extracellular space"/>
    <property type="evidence" value="ECO:0007669"/>
    <property type="project" value="TreeGrafter"/>
</dbReference>
<dbReference type="EMBL" id="QKKF02023479">
    <property type="protein sequence ID" value="RZF37715.1"/>
    <property type="molecule type" value="Genomic_DNA"/>
</dbReference>
<reference evidence="4 5" key="1">
    <citation type="journal article" date="2017" name="Gigascience">
        <title>Genome sequence of the small brown planthopper, Laodelphax striatellus.</title>
        <authorList>
            <person name="Zhu J."/>
            <person name="Jiang F."/>
            <person name="Wang X."/>
            <person name="Yang P."/>
            <person name="Bao Y."/>
            <person name="Zhao W."/>
            <person name="Wang W."/>
            <person name="Lu H."/>
            <person name="Wang Q."/>
            <person name="Cui N."/>
            <person name="Li J."/>
            <person name="Chen X."/>
            <person name="Luo L."/>
            <person name="Yu J."/>
            <person name="Kang L."/>
            <person name="Cui F."/>
        </authorList>
    </citation>
    <scope>NUCLEOTIDE SEQUENCE [LARGE SCALE GENOMIC DNA]</scope>
    <source>
        <strain evidence="4">Lst14</strain>
    </source>
</reference>
<protein>
    <submittedName>
        <fullName evidence="4">Uncharacterized protein</fullName>
    </submittedName>
</protein>
<keyword evidence="1 2" id="KW-0193">Cuticle</keyword>
<dbReference type="PANTHER" id="PTHR12236:SF95">
    <property type="entry name" value="CUTICULAR PROTEIN 76BD, ISOFORM C-RELATED"/>
    <property type="match status" value="1"/>
</dbReference>
<keyword evidence="5" id="KW-1185">Reference proteome</keyword>
<comment type="caution">
    <text evidence="4">The sequence shown here is derived from an EMBL/GenBank/DDBJ whole genome shotgun (WGS) entry which is preliminary data.</text>
</comment>
<feature type="signal peptide" evidence="3">
    <location>
        <begin position="1"/>
        <end position="22"/>
    </location>
</feature>
<evidence type="ECO:0000256" key="1">
    <source>
        <dbReference type="ARBA" id="ARBA00022460"/>
    </source>
</evidence>
<feature type="chain" id="PRO_5019720559" evidence="3">
    <location>
        <begin position="23"/>
        <end position="138"/>
    </location>
</feature>
<dbReference type="InterPro" id="IPR031311">
    <property type="entry name" value="CHIT_BIND_RR_consensus"/>
</dbReference>
<evidence type="ECO:0000313" key="4">
    <source>
        <dbReference type="EMBL" id="RZF37715.1"/>
    </source>
</evidence>
<dbReference type="GO" id="GO:0031012">
    <property type="term" value="C:extracellular matrix"/>
    <property type="evidence" value="ECO:0007669"/>
    <property type="project" value="TreeGrafter"/>
</dbReference>
<evidence type="ECO:0000256" key="2">
    <source>
        <dbReference type="PROSITE-ProRule" id="PRU00497"/>
    </source>
</evidence>